<keyword evidence="2" id="KW-1185">Reference proteome</keyword>
<dbReference type="EMBL" id="WRXN01000004">
    <property type="protein sequence ID" value="MVT09043.1"/>
    <property type="molecule type" value="Genomic_DNA"/>
</dbReference>
<dbReference type="AlphaFoldDB" id="A0A7K1U3V4"/>
<proteinExistence type="predicted"/>
<gene>
    <name evidence="1" type="ORF">GO493_12295</name>
</gene>
<evidence type="ECO:0000313" key="1">
    <source>
        <dbReference type="EMBL" id="MVT09043.1"/>
    </source>
</evidence>
<comment type="caution">
    <text evidence="1">The sequence shown here is derived from an EMBL/GenBank/DDBJ whole genome shotgun (WGS) entry which is preliminary data.</text>
</comment>
<dbReference type="Proteomes" id="UP000461730">
    <property type="component" value="Unassembled WGS sequence"/>
</dbReference>
<dbReference type="Gene3D" id="2.130.10.10">
    <property type="entry name" value="YVTN repeat-like/Quinoprotein amine dehydrogenase"/>
    <property type="match status" value="1"/>
</dbReference>
<reference evidence="1 2" key="1">
    <citation type="submission" date="2019-12" db="EMBL/GenBank/DDBJ databases">
        <title>Chitinophaga sp. strain ysch24 (GDMCC 1.1355), whole genome shotgun sequence.</title>
        <authorList>
            <person name="Zhang X."/>
        </authorList>
    </citation>
    <scope>NUCLEOTIDE SEQUENCE [LARGE SCALE GENOMIC DNA]</scope>
    <source>
        <strain evidence="2">ysch24</strain>
    </source>
</reference>
<dbReference type="SUPFAM" id="SSF50969">
    <property type="entry name" value="YVTN repeat-like/Quinoprotein amine dehydrogenase"/>
    <property type="match status" value="1"/>
</dbReference>
<evidence type="ECO:0000313" key="2">
    <source>
        <dbReference type="Proteomes" id="UP000461730"/>
    </source>
</evidence>
<sequence>MFDNSATDRLQEEWNKKGTAYARAVNEMVNFGEQHGWENWKGKDPIDERTHLGDQVVQLLREANEKGTVTAFRKAFPPAHIPLARYVEKQGQSIRDIHFIEDGKIVFVIGAPYEDRQAYILDNDRLIKLDEAIYAIGKSKQGNIFAVERDNTIVTTRGWQGDIICEFTLHETADETITELIPFNDGKRLLLVSTKGIFLIDGNGEKRIHPANTSNKAGKTPDIDMENATLSHNNDFIVVGDQGSDHRVLDSEGREIGTLGPQSSYPHYCLFSKDDKQLITNSCHFYNGITIGVKSDLLNGLNIEPYTKSDKYVVIDEEMRVYAGLSTADHYILADAYGYIRAIDKQGNKLWRHYLGSTISGMAMSDDGTTLWVGAYSGILHKLKLQAGQDEHTIGNGNHQEEFRLILWKDEPKPLFW</sequence>
<accession>A0A7K1U3V4</accession>
<protein>
    <submittedName>
        <fullName evidence="1">Uncharacterized protein</fullName>
    </submittedName>
</protein>
<organism evidence="1 2">
    <name type="scientific">Chitinophaga tropicalis</name>
    <dbReference type="NCBI Taxonomy" id="2683588"/>
    <lineage>
        <taxon>Bacteria</taxon>
        <taxon>Pseudomonadati</taxon>
        <taxon>Bacteroidota</taxon>
        <taxon>Chitinophagia</taxon>
        <taxon>Chitinophagales</taxon>
        <taxon>Chitinophagaceae</taxon>
        <taxon>Chitinophaga</taxon>
    </lineage>
</organism>
<dbReference type="InterPro" id="IPR015943">
    <property type="entry name" value="WD40/YVTN_repeat-like_dom_sf"/>
</dbReference>
<dbReference type="RefSeq" id="WP_157306460.1">
    <property type="nucleotide sequence ID" value="NZ_WRXN01000004.1"/>
</dbReference>
<name>A0A7K1U3V4_9BACT</name>
<dbReference type="InterPro" id="IPR011044">
    <property type="entry name" value="Quino_amine_DH_bsu"/>
</dbReference>